<dbReference type="AlphaFoldDB" id="A0A7C3IPR9"/>
<dbReference type="SUPFAM" id="SSF53474">
    <property type="entry name" value="alpha/beta-Hydrolases"/>
    <property type="match status" value="1"/>
</dbReference>
<feature type="active site" description="Charge relay system" evidence="1">
    <location>
        <position position="323"/>
    </location>
</feature>
<evidence type="ECO:0000256" key="1">
    <source>
        <dbReference type="PIRSR" id="PIRSR639069-1"/>
    </source>
</evidence>
<dbReference type="Pfam" id="PF05448">
    <property type="entry name" value="AXE1"/>
    <property type="match status" value="1"/>
</dbReference>
<dbReference type="GO" id="GO:0052689">
    <property type="term" value="F:carboxylic ester hydrolase activity"/>
    <property type="evidence" value="ECO:0007669"/>
    <property type="project" value="TreeGrafter"/>
</dbReference>
<feature type="active site" description="Nucleophile" evidence="1">
    <location>
        <position position="204"/>
    </location>
</feature>
<accession>A0A7C3IPR9</accession>
<proteinExistence type="predicted"/>
<feature type="domain" description="Acetyl xylan esterase" evidence="3">
    <location>
        <begin position="4"/>
        <end position="339"/>
    </location>
</feature>
<feature type="active site" description="Charge relay system" evidence="1">
    <location>
        <position position="294"/>
    </location>
</feature>
<comment type="caution">
    <text evidence="4">The sequence shown here is derived from an EMBL/GenBank/DDBJ whole genome shotgun (WGS) entry which is preliminary data.</text>
</comment>
<evidence type="ECO:0000259" key="3">
    <source>
        <dbReference type="Pfam" id="PF05448"/>
    </source>
</evidence>
<dbReference type="EMBL" id="DSVL01000159">
    <property type="protein sequence ID" value="HFH28906.1"/>
    <property type="molecule type" value="Genomic_DNA"/>
</dbReference>
<feature type="binding site" evidence="2">
    <location>
        <position position="109"/>
    </location>
    <ligand>
        <name>substrate</name>
    </ligand>
</feature>
<gene>
    <name evidence="4" type="ORF">ENS59_05260</name>
</gene>
<dbReference type="InterPro" id="IPR008391">
    <property type="entry name" value="AXE1_dom"/>
</dbReference>
<organism evidence="4">
    <name type="scientific">Gracilinema caldarium</name>
    <dbReference type="NCBI Taxonomy" id="215591"/>
    <lineage>
        <taxon>Bacteria</taxon>
        <taxon>Pseudomonadati</taxon>
        <taxon>Spirochaetota</taxon>
        <taxon>Spirochaetia</taxon>
        <taxon>Spirochaetales</taxon>
        <taxon>Breznakiellaceae</taxon>
        <taxon>Gracilinema</taxon>
    </lineage>
</organism>
<dbReference type="PANTHER" id="PTHR40111">
    <property type="entry name" value="CEPHALOSPORIN-C DEACETYLASE"/>
    <property type="match status" value="1"/>
</dbReference>
<dbReference type="PANTHER" id="PTHR40111:SF1">
    <property type="entry name" value="CEPHALOSPORIN-C DEACETYLASE"/>
    <property type="match status" value="1"/>
</dbReference>
<evidence type="ECO:0000313" key="4">
    <source>
        <dbReference type="EMBL" id="HFH28906.1"/>
    </source>
</evidence>
<protein>
    <submittedName>
        <fullName evidence="4">Alpha/beta fold hydrolase</fullName>
    </submittedName>
</protein>
<dbReference type="InterPro" id="IPR029058">
    <property type="entry name" value="AB_hydrolase_fold"/>
</dbReference>
<dbReference type="Gene3D" id="3.40.50.1820">
    <property type="entry name" value="alpha/beta hydrolase"/>
    <property type="match status" value="1"/>
</dbReference>
<evidence type="ECO:0000256" key="2">
    <source>
        <dbReference type="PIRSR" id="PIRSR639069-2"/>
    </source>
</evidence>
<dbReference type="GO" id="GO:0005976">
    <property type="term" value="P:polysaccharide metabolic process"/>
    <property type="evidence" value="ECO:0007669"/>
    <property type="project" value="TreeGrafter"/>
</dbReference>
<name>A0A7C3IPR9_9SPIR</name>
<sequence length="340" mass="37774">MPLTFDMPLEALKTYQGRNPRPADFDQYWDRALAELDQIKADIQLVPAERKAPSGTGAEPDFAAYYDLYFTGVGGSRIYAKLIKPLGSAAKRRAGGNGKGPAIIQFHGYSMHSGDWQSRLGLAAAGFTVAALDCRGQGGRSEDRTPVHGNTLNGHIIRGLQDALQGHPEQLLYRSIFLDTVQLARIVMSLDWVDPDRIGVTGWSQGGGLTLACAALEPRIARAAPVYPFLSDYKRVWEIDLAKDAYAELHDYFRRFDPLHEREDQVFTALGYIDIQHLAQRIKAEVLQAIGLIDTICPPSSQFAAFNKITSKKRYLLYPDFGHEDLPGLHDHILDFMCGL</sequence>
<dbReference type="InterPro" id="IPR039069">
    <property type="entry name" value="CE7"/>
</dbReference>
<reference evidence="4" key="1">
    <citation type="journal article" date="2020" name="mSystems">
        <title>Genome- and Community-Level Interaction Insights into Carbon Utilization and Element Cycling Functions of Hydrothermarchaeota in Hydrothermal Sediment.</title>
        <authorList>
            <person name="Zhou Z."/>
            <person name="Liu Y."/>
            <person name="Xu W."/>
            <person name="Pan J."/>
            <person name="Luo Z.H."/>
            <person name="Li M."/>
        </authorList>
    </citation>
    <scope>NUCLEOTIDE SEQUENCE [LARGE SCALE GENOMIC DNA]</scope>
    <source>
        <strain evidence="4">SpSt-503</strain>
    </source>
</reference>
<keyword evidence="4" id="KW-0378">Hydrolase</keyword>